<evidence type="ECO:0000256" key="4">
    <source>
        <dbReference type="SAM" id="SignalP"/>
    </source>
</evidence>
<evidence type="ECO:0000256" key="1">
    <source>
        <dbReference type="ARBA" id="ARBA00022452"/>
    </source>
</evidence>
<dbReference type="InterPro" id="IPR013686">
    <property type="entry name" value="Polypept-transport_assoc_ShlB"/>
</dbReference>
<keyword evidence="2" id="KW-0812">Transmembrane</keyword>
<evidence type="ECO:0000313" key="8">
    <source>
        <dbReference type="Proteomes" id="UP001595904"/>
    </source>
</evidence>
<keyword evidence="4" id="KW-0732">Signal</keyword>
<accession>A0ABV8T1R5</accession>
<reference evidence="8" key="1">
    <citation type="journal article" date="2019" name="Int. J. Syst. Evol. Microbiol.">
        <title>The Global Catalogue of Microorganisms (GCM) 10K type strain sequencing project: providing services to taxonomists for standard genome sequencing and annotation.</title>
        <authorList>
            <consortium name="The Broad Institute Genomics Platform"/>
            <consortium name="The Broad Institute Genome Sequencing Center for Infectious Disease"/>
            <person name="Wu L."/>
            <person name="Ma J."/>
        </authorList>
    </citation>
    <scope>NUCLEOTIDE SEQUENCE [LARGE SCALE GENOMIC DNA]</scope>
    <source>
        <strain evidence="8">CGMCC 1.10759</strain>
    </source>
</reference>
<sequence length="525" mass="57503">MRALSARPRAATLFICILWSGLHASGNAWAQAAQLDIWEYYVSGNTVLEPEAIAQACAPFLGAGRTADDVDRARAALEAAYRERGYKTVGVSIPQQTVKDGVVRLQVVESRVGQLNVVGSKYHSLERIKDQVPSLAEGEVPNFSAVERDIVAVNQQADRRVTPALKAGATPGTVDVDLVVDDDLPLHGSLELNNRQSQDTSELRAVASLQYDNLWQRGHSLSLSSQVAPEQMDDAKVFYGSYLARFSESSFSLMLNALRTDSDVSTVGGTDVIGNGTVIGLRGIWAFPASERFYSSVSFGVEYKRFKNRVSLDDDSFTTPVEYYPFSFGYTGVLRSGAATTQFDLGTRFAFSGWGSDNEVFGLNRAFARGQQFSMRASVDHRQPLFAGIEGRLALGGQITDQPLISNEQFSAGGFDSVRGYLEAEALGDSGWNATLELRSPSLIGPNDFIDDLRVYTFVDAAHLRLRDALPEQEDAYSLGSSGLGVDLRLWRQFNGSFIWARALRDGPASESGDSRWLFRTWASF</sequence>
<dbReference type="RefSeq" id="WP_380604439.1">
    <property type="nucleotide sequence ID" value="NZ_JBHSDU010000015.1"/>
</dbReference>
<keyword evidence="1" id="KW-1134">Transmembrane beta strand</keyword>
<gene>
    <name evidence="7" type="ORF">ACFPN2_32290</name>
</gene>
<dbReference type="PANTHER" id="PTHR34597">
    <property type="entry name" value="SLR1661 PROTEIN"/>
    <property type="match status" value="1"/>
</dbReference>
<dbReference type="Gene3D" id="2.40.160.50">
    <property type="entry name" value="membrane protein fhac: a member of the omp85/tpsb transporter family"/>
    <property type="match status" value="1"/>
</dbReference>
<evidence type="ECO:0000256" key="3">
    <source>
        <dbReference type="ARBA" id="ARBA00023237"/>
    </source>
</evidence>
<keyword evidence="3" id="KW-0998">Cell outer membrane</keyword>
<dbReference type="InterPro" id="IPR051544">
    <property type="entry name" value="TPS_OM_transporter"/>
</dbReference>
<dbReference type="EMBL" id="JBHSDU010000015">
    <property type="protein sequence ID" value="MFC4313798.1"/>
    <property type="molecule type" value="Genomic_DNA"/>
</dbReference>
<evidence type="ECO:0000259" key="5">
    <source>
        <dbReference type="Pfam" id="PF03865"/>
    </source>
</evidence>
<dbReference type="Pfam" id="PF08479">
    <property type="entry name" value="POTRA_2"/>
    <property type="match status" value="1"/>
</dbReference>
<keyword evidence="1" id="KW-0472">Membrane</keyword>
<dbReference type="InterPro" id="IPR005565">
    <property type="entry name" value="Hemolysn_activator_HlyB_C"/>
</dbReference>
<keyword evidence="8" id="KW-1185">Reference proteome</keyword>
<feature type="signal peptide" evidence="4">
    <location>
        <begin position="1"/>
        <end position="30"/>
    </location>
</feature>
<name>A0ABV8T1R5_9GAMM</name>
<dbReference type="PANTHER" id="PTHR34597:SF6">
    <property type="entry name" value="BLR6126 PROTEIN"/>
    <property type="match status" value="1"/>
</dbReference>
<feature type="domain" description="Polypeptide-transport-associated ShlB-type" evidence="6">
    <location>
        <begin position="36"/>
        <end position="109"/>
    </location>
</feature>
<feature type="chain" id="PRO_5045770397" evidence="4">
    <location>
        <begin position="31"/>
        <end position="525"/>
    </location>
</feature>
<feature type="domain" description="Haemolysin activator HlyB C-terminal" evidence="5">
    <location>
        <begin position="172"/>
        <end position="486"/>
    </location>
</feature>
<evidence type="ECO:0000256" key="2">
    <source>
        <dbReference type="ARBA" id="ARBA00022692"/>
    </source>
</evidence>
<dbReference type="Gene3D" id="3.10.20.310">
    <property type="entry name" value="membrane protein fhac"/>
    <property type="match status" value="1"/>
</dbReference>
<evidence type="ECO:0000313" key="7">
    <source>
        <dbReference type="EMBL" id="MFC4313798.1"/>
    </source>
</evidence>
<evidence type="ECO:0000259" key="6">
    <source>
        <dbReference type="Pfam" id="PF08479"/>
    </source>
</evidence>
<comment type="caution">
    <text evidence="7">The sequence shown here is derived from an EMBL/GenBank/DDBJ whole genome shotgun (WGS) entry which is preliminary data.</text>
</comment>
<protein>
    <submittedName>
        <fullName evidence="7">ShlB/FhaC/HecB family hemolysin secretion/activation protein</fullName>
    </submittedName>
</protein>
<dbReference type="Pfam" id="PF03865">
    <property type="entry name" value="ShlB"/>
    <property type="match status" value="1"/>
</dbReference>
<proteinExistence type="predicted"/>
<organism evidence="7 8">
    <name type="scientific">Steroidobacter flavus</name>
    <dbReference type="NCBI Taxonomy" id="1842136"/>
    <lineage>
        <taxon>Bacteria</taxon>
        <taxon>Pseudomonadati</taxon>
        <taxon>Pseudomonadota</taxon>
        <taxon>Gammaproteobacteria</taxon>
        <taxon>Steroidobacterales</taxon>
        <taxon>Steroidobacteraceae</taxon>
        <taxon>Steroidobacter</taxon>
    </lineage>
</organism>
<dbReference type="Proteomes" id="UP001595904">
    <property type="component" value="Unassembled WGS sequence"/>
</dbReference>